<dbReference type="AlphaFoldDB" id="A0A7W7ZKL2"/>
<dbReference type="Proteomes" id="UP000540989">
    <property type="component" value="Unassembled WGS sequence"/>
</dbReference>
<dbReference type="InterPro" id="IPR023213">
    <property type="entry name" value="CAT-like_dom_sf"/>
</dbReference>
<dbReference type="Gene3D" id="3.30.559.30">
    <property type="entry name" value="Nonribosomal peptide synthetase, condensation domain"/>
    <property type="match status" value="1"/>
</dbReference>
<dbReference type="Gene3D" id="3.30.559.10">
    <property type="entry name" value="Chloramphenicol acetyltransferase-like domain"/>
    <property type="match status" value="1"/>
</dbReference>
<dbReference type="FunFam" id="3.30.559.10:FF:000012">
    <property type="entry name" value="Non-ribosomal peptide synthetase"/>
    <property type="match status" value="1"/>
</dbReference>
<dbReference type="PANTHER" id="PTHR45398">
    <property type="match status" value="1"/>
</dbReference>
<evidence type="ECO:0000313" key="6">
    <source>
        <dbReference type="Proteomes" id="UP000540989"/>
    </source>
</evidence>
<reference evidence="5 6" key="1">
    <citation type="submission" date="2020-08" db="EMBL/GenBank/DDBJ databases">
        <title>Genomic Encyclopedia of Type Strains, Phase IV (KMG-V): Genome sequencing to study the core and pangenomes of soil and plant-associated prokaryotes.</title>
        <authorList>
            <person name="Whitman W."/>
        </authorList>
    </citation>
    <scope>NUCLEOTIDE SEQUENCE [LARGE SCALE GENOMIC DNA]</scope>
    <source>
        <strain evidence="5 6">M8UP14</strain>
    </source>
</reference>
<keyword evidence="2" id="KW-0596">Phosphopantetheine</keyword>
<dbReference type="EMBL" id="JACHIP010000076">
    <property type="protein sequence ID" value="MBB5061665.1"/>
    <property type="molecule type" value="Genomic_DNA"/>
</dbReference>
<evidence type="ECO:0000259" key="4">
    <source>
        <dbReference type="PROSITE" id="PS50075"/>
    </source>
</evidence>
<organism evidence="5 6">
    <name type="scientific">Granulicella aggregans</name>
    <dbReference type="NCBI Taxonomy" id="474949"/>
    <lineage>
        <taxon>Bacteria</taxon>
        <taxon>Pseudomonadati</taxon>
        <taxon>Acidobacteriota</taxon>
        <taxon>Terriglobia</taxon>
        <taxon>Terriglobales</taxon>
        <taxon>Acidobacteriaceae</taxon>
        <taxon>Granulicella</taxon>
    </lineage>
</organism>
<sequence>MELLKLDRVGRHDNFFALGGHSLLAIRMIAQIQARLKIDVNVGEIFTHSTIKDFAQSLKKNDLPVLLPIRRIDRNQPIPLSFAQQRLWFISQIESAGRSYHIPFYLRLQGDLNRNALRWALDTVLARHEALRTTFYVEAGTPFQRIQPWETLNFKISETDLRDHPDPESSVRAVLQREADGRFDLERGPLVRAHLILADNDETLLAVTMHHIVSDGWSMGIFRDEFISLYNAYIRGEQSPLPSLAIQYADYAVWQRHWLEGERLQEQSEYWRIALAGAPSLLQLPTDYPRPAEQSYAGAFRTIFLDGDLTQKLKIVSSRHDTTLFMTLFAAWFLLLSRLAGQEDLVVGTPTANRGRPELDPLIGFFVNTLPVRLDLAGSPTVSDLLKRVKTQILAALRNQDIPFEQMVEVLRPIRSMAHTPLFQVMFAWEQMSQTMSALDGVAHQSGPAIHHTTSKFDLSLHLNESEGMISGGIEYATALFDPAT</sequence>
<gene>
    <name evidence="5" type="ORF">HDF16_006401</name>
</gene>
<dbReference type="CDD" id="cd19531">
    <property type="entry name" value="LCL_NRPS-like"/>
    <property type="match status" value="1"/>
</dbReference>
<evidence type="ECO:0000256" key="2">
    <source>
        <dbReference type="ARBA" id="ARBA00022450"/>
    </source>
</evidence>
<dbReference type="InterPro" id="IPR006162">
    <property type="entry name" value="Ppantetheine_attach_site"/>
</dbReference>
<dbReference type="Pfam" id="PF00668">
    <property type="entry name" value="Condensation"/>
    <property type="match status" value="1"/>
</dbReference>
<dbReference type="PANTHER" id="PTHR45398:SF1">
    <property type="entry name" value="ENZYME, PUTATIVE (JCVI)-RELATED"/>
    <property type="match status" value="1"/>
</dbReference>
<dbReference type="Pfam" id="PF00550">
    <property type="entry name" value="PP-binding"/>
    <property type="match status" value="1"/>
</dbReference>
<comment type="caution">
    <text evidence="5">The sequence shown here is derived from an EMBL/GenBank/DDBJ whole genome shotgun (WGS) entry which is preliminary data.</text>
</comment>
<dbReference type="GO" id="GO:0003824">
    <property type="term" value="F:catalytic activity"/>
    <property type="evidence" value="ECO:0007669"/>
    <property type="project" value="InterPro"/>
</dbReference>
<comment type="cofactor">
    <cofactor evidence="1">
        <name>pantetheine 4'-phosphate</name>
        <dbReference type="ChEBI" id="CHEBI:47942"/>
    </cofactor>
</comment>
<dbReference type="SUPFAM" id="SSF47336">
    <property type="entry name" value="ACP-like"/>
    <property type="match status" value="1"/>
</dbReference>
<accession>A0A7W7ZKL2</accession>
<protein>
    <submittedName>
        <fullName evidence="5">Non-ribosomal peptide synthetase component F</fullName>
    </submittedName>
</protein>
<dbReference type="InterPro" id="IPR036736">
    <property type="entry name" value="ACP-like_sf"/>
</dbReference>
<proteinExistence type="predicted"/>
<dbReference type="PROSITE" id="PS50075">
    <property type="entry name" value="CARRIER"/>
    <property type="match status" value="1"/>
</dbReference>
<dbReference type="InterPro" id="IPR001242">
    <property type="entry name" value="Condensation_dom"/>
</dbReference>
<dbReference type="Gene3D" id="1.10.1200.10">
    <property type="entry name" value="ACP-like"/>
    <property type="match status" value="1"/>
</dbReference>
<evidence type="ECO:0000313" key="5">
    <source>
        <dbReference type="EMBL" id="MBB5061665.1"/>
    </source>
</evidence>
<feature type="non-terminal residue" evidence="5">
    <location>
        <position position="485"/>
    </location>
</feature>
<feature type="domain" description="Carrier" evidence="4">
    <location>
        <begin position="1"/>
        <end position="62"/>
    </location>
</feature>
<dbReference type="PROSITE" id="PS00012">
    <property type="entry name" value="PHOSPHOPANTETHEINE"/>
    <property type="match status" value="1"/>
</dbReference>
<keyword evidence="3" id="KW-0597">Phosphoprotein</keyword>
<dbReference type="InterPro" id="IPR009081">
    <property type="entry name" value="PP-bd_ACP"/>
</dbReference>
<evidence type="ECO:0000256" key="1">
    <source>
        <dbReference type="ARBA" id="ARBA00001957"/>
    </source>
</evidence>
<evidence type="ECO:0000256" key="3">
    <source>
        <dbReference type="ARBA" id="ARBA00022553"/>
    </source>
</evidence>
<name>A0A7W7ZKL2_9BACT</name>
<dbReference type="SUPFAM" id="SSF52777">
    <property type="entry name" value="CoA-dependent acyltransferases"/>
    <property type="match status" value="2"/>
</dbReference>
<keyword evidence="6" id="KW-1185">Reference proteome</keyword>